<organism evidence="1 2">
    <name type="scientific">Parascaris equorum</name>
    <name type="common">Equine roundworm</name>
    <dbReference type="NCBI Taxonomy" id="6256"/>
    <lineage>
        <taxon>Eukaryota</taxon>
        <taxon>Metazoa</taxon>
        <taxon>Ecdysozoa</taxon>
        <taxon>Nematoda</taxon>
        <taxon>Chromadorea</taxon>
        <taxon>Rhabditida</taxon>
        <taxon>Spirurina</taxon>
        <taxon>Ascaridomorpha</taxon>
        <taxon>Ascaridoidea</taxon>
        <taxon>Ascarididae</taxon>
        <taxon>Parascaris</taxon>
    </lineage>
</organism>
<sequence>MLKIVALRIRVIRSESLFKHFRSPKNAVFQLQLLDQL</sequence>
<dbReference type="Proteomes" id="UP000887564">
    <property type="component" value="Unplaced"/>
</dbReference>
<evidence type="ECO:0000313" key="2">
    <source>
        <dbReference type="WBParaSite" id="PEQ_0000039801-mRNA-1"/>
    </source>
</evidence>
<protein>
    <submittedName>
        <fullName evidence="2">Uncharacterized protein</fullName>
    </submittedName>
</protein>
<reference evidence="2" key="1">
    <citation type="submission" date="2022-11" db="UniProtKB">
        <authorList>
            <consortium name="WormBaseParasite"/>
        </authorList>
    </citation>
    <scope>IDENTIFICATION</scope>
</reference>
<accession>A0A914RFC6</accession>
<proteinExistence type="predicted"/>
<evidence type="ECO:0000313" key="1">
    <source>
        <dbReference type="Proteomes" id="UP000887564"/>
    </source>
</evidence>
<name>A0A914RFC6_PAREQ</name>
<dbReference type="WBParaSite" id="PEQ_0000039801-mRNA-1">
    <property type="protein sequence ID" value="PEQ_0000039801-mRNA-1"/>
    <property type="gene ID" value="PEQ_0000039801"/>
</dbReference>
<dbReference type="AlphaFoldDB" id="A0A914RFC6"/>
<keyword evidence="1" id="KW-1185">Reference proteome</keyword>